<dbReference type="Proteomes" id="UP000077755">
    <property type="component" value="Chromosome 5"/>
</dbReference>
<proteinExistence type="predicted"/>
<evidence type="ECO:0000313" key="1">
    <source>
        <dbReference type="EMBL" id="WOH01937.1"/>
    </source>
</evidence>
<protein>
    <submittedName>
        <fullName evidence="1">Uncharacterized protein</fullName>
    </submittedName>
</protein>
<dbReference type="PANTHER" id="PTHR31579">
    <property type="entry name" value="OS03G0796600 PROTEIN"/>
    <property type="match status" value="1"/>
</dbReference>
<reference evidence="1" key="2">
    <citation type="submission" date="2022-03" db="EMBL/GenBank/DDBJ databases">
        <title>Draft title - Genomic analysis of global carrot germplasm unveils the trajectory of domestication and the origin of high carotenoid orange carrot.</title>
        <authorList>
            <person name="Iorizzo M."/>
            <person name="Ellison S."/>
            <person name="Senalik D."/>
            <person name="Macko-Podgorni A."/>
            <person name="Grzebelus D."/>
            <person name="Bostan H."/>
            <person name="Rolling W."/>
            <person name="Curaba J."/>
            <person name="Simon P."/>
        </authorList>
    </citation>
    <scope>NUCLEOTIDE SEQUENCE</scope>
    <source>
        <tissue evidence="1">Leaf</tissue>
    </source>
</reference>
<accession>A0A161YNI6</accession>
<reference evidence="1" key="1">
    <citation type="journal article" date="2016" name="Nat. Genet.">
        <title>A high-quality carrot genome assembly provides new insights into carotenoid accumulation and asterid genome evolution.</title>
        <authorList>
            <person name="Iorizzo M."/>
            <person name="Ellison S."/>
            <person name="Senalik D."/>
            <person name="Zeng P."/>
            <person name="Satapoomin P."/>
            <person name="Huang J."/>
            <person name="Bowman M."/>
            <person name="Iovene M."/>
            <person name="Sanseverino W."/>
            <person name="Cavagnaro P."/>
            <person name="Yildiz M."/>
            <person name="Macko-Podgorni A."/>
            <person name="Moranska E."/>
            <person name="Grzebelus E."/>
            <person name="Grzebelus D."/>
            <person name="Ashrafi H."/>
            <person name="Zheng Z."/>
            <person name="Cheng S."/>
            <person name="Spooner D."/>
            <person name="Van Deynze A."/>
            <person name="Simon P."/>
        </authorList>
    </citation>
    <scope>NUCLEOTIDE SEQUENCE</scope>
    <source>
        <tissue evidence="1">Leaf</tissue>
    </source>
</reference>
<name>A0A161YNI6_DAUCS</name>
<gene>
    <name evidence="1" type="ORF">DCAR_0521323</name>
</gene>
<dbReference type="OMA" id="LREDSYG"/>
<dbReference type="PANTHER" id="PTHR31579:SF84">
    <property type="entry name" value="F21O3.6 PROTEIN"/>
    <property type="match status" value="1"/>
</dbReference>
<dbReference type="EMBL" id="CP093347">
    <property type="protein sequence ID" value="WOH01937.1"/>
    <property type="molecule type" value="Genomic_DNA"/>
</dbReference>
<sequence length="289" mass="32863">MATIARTKKVTDPLDDKVKARIFGFSSGSEHSAHNEDIDDSPCLSNLLCGFLDAQDHVTIKDSQQNENDSDSEDIIDHHISNADVENLKQASRSENSDHFRNVLASQVSKAIEIFWFVNSNGSLLRRNVMAFLRSGGYNAGICKTRWESCGGLTGGNYEFIDVLKSNDPRSDRYFIDLNFSVEFEIARPTREYELMVQTLPKVFVGKCDQLKTILKIISDGTRKSIRSRGLHLPPWRKNRFMQMKWFGQYRRTVNLIPASVSCPDKQMVKCRSVGFDAVNTRTLITRTR</sequence>
<dbReference type="Gramene" id="KZM95389">
    <property type="protein sequence ID" value="KZM95389"/>
    <property type="gene ID" value="DCAR_018631"/>
</dbReference>
<dbReference type="NCBIfam" id="TIGR01615">
    <property type="entry name" value="A_thal_3542"/>
    <property type="match status" value="1"/>
</dbReference>
<dbReference type="OrthoDB" id="548115at2759"/>
<keyword evidence="2" id="KW-1185">Reference proteome</keyword>
<dbReference type="Pfam" id="PF04720">
    <property type="entry name" value="PDDEXK_6"/>
    <property type="match status" value="1"/>
</dbReference>
<evidence type="ECO:0000313" key="2">
    <source>
        <dbReference type="Proteomes" id="UP000077755"/>
    </source>
</evidence>
<dbReference type="AlphaFoldDB" id="A0A161YNI6"/>
<dbReference type="KEGG" id="dcr:108222080"/>
<dbReference type="InterPro" id="IPR006502">
    <property type="entry name" value="PDDEXK-like"/>
</dbReference>
<organism evidence="1 2">
    <name type="scientific">Daucus carota subsp. sativus</name>
    <name type="common">Carrot</name>
    <dbReference type="NCBI Taxonomy" id="79200"/>
    <lineage>
        <taxon>Eukaryota</taxon>
        <taxon>Viridiplantae</taxon>
        <taxon>Streptophyta</taxon>
        <taxon>Embryophyta</taxon>
        <taxon>Tracheophyta</taxon>
        <taxon>Spermatophyta</taxon>
        <taxon>Magnoliopsida</taxon>
        <taxon>eudicotyledons</taxon>
        <taxon>Gunneridae</taxon>
        <taxon>Pentapetalae</taxon>
        <taxon>asterids</taxon>
        <taxon>campanulids</taxon>
        <taxon>Apiales</taxon>
        <taxon>Apiaceae</taxon>
        <taxon>Apioideae</taxon>
        <taxon>Scandiceae</taxon>
        <taxon>Daucinae</taxon>
        <taxon>Daucus</taxon>
        <taxon>Daucus sect. Daucus</taxon>
    </lineage>
</organism>